<proteinExistence type="predicted"/>
<sequence length="76" mass="8690">MDRISSRSQGMEYVQSGDMGVTSLLFVDYIVLLASSYCDLQCVLERFAAERDTDEEQHLKVCVHGPLPKIWFVSFK</sequence>
<dbReference type="EMBL" id="GBXM01094850">
    <property type="protein sequence ID" value="JAH13727.1"/>
    <property type="molecule type" value="Transcribed_RNA"/>
</dbReference>
<reference evidence="1" key="1">
    <citation type="submission" date="2014-11" db="EMBL/GenBank/DDBJ databases">
        <authorList>
            <person name="Amaro Gonzalez C."/>
        </authorList>
    </citation>
    <scope>NUCLEOTIDE SEQUENCE</scope>
</reference>
<accession>A0A0E9QB48</accession>
<dbReference type="AlphaFoldDB" id="A0A0E9QB48"/>
<evidence type="ECO:0000313" key="1">
    <source>
        <dbReference type="EMBL" id="JAH13727.1"/>
    </source>
</evidence>
<protein>
    <submittedName>
        <fullName evidence="1">Uncharacterized protein</fullName>
    </submittedName>
</protein>
<reference evidence="1" key="2">
    <citation type="journal article" date="2015" name="Fish Shellfish Immunol.">
        <title>Early steps in the European eel (Anguilla anguilla)-Vibrio vulnificus interaction in the gills: Role of the RtxA13 toxin.</title>
        <authorList>
            <person name="Callol A."/>
            <person name="Pajuelo D."/>
            <person name="Ebbesson L."/>
            <person name="Teles M."/>
            <person name="MacKenzie S."/>
            <person name="Amaro C."/>
        </authorList>
    </citation>
    <scope>NUCLEOTIDE SEQUENCE</scope>
</reference>
<organism evidence="1">
    <name type="scientific">Anguilla anguilla</name>
    <name type="common">European freshwater eel</name>
    <name type="synonym">Muraena anguilla</name>
    <dbReference type="NCBI Taxonomy" id="7936"/>
    <lineage>
        <taxon>Eukaryota</taxon>
        <taxon>Metazoa</taxon>
        <taxon>Chordata</taxon>
        <taxon>Craniata</taxon>
        <taxon>Vertebrata</taxon>
        <taxon>Euteleostomi</taxon>
        <taxon>Actinopterygii</taxon>
        <taxon>Neopterygii</taxon>
        <taxon>Teleostei</taxon>
        <taxon>Anguilliformes</taxon>
        <taxon>Anguillidae</taxon>
        <taxon>Anguilla</taxon>
    </lineage>
</organism>
<name>A0A0E9QB48_ANGAN</name>
<dbReference type="EMBL" id="GBXM01090288">
    <property type="protein sequence ID" value="JAH18289.1"/>
    <property type="molecule type" value="Transcribed_RNA"/>
</dbReference>